<accession>I7G5N0</accession>
<reference evidence="1" key="1">
    <citation type="journal article" date="2007" name="PLoS Biol.">
        <title>Rate of evolution in brain-expressed genes in humans and other primates.</title>
        <authorList>
            <person name="Wang H.-Y."/>
            <person name="Chien H.-C."/>
            <person name="Osada N."/>
            <person name="Hashimoto K."/>
            <person name="Sugano S."/>
            <person name="Gojobori T."/>
            <person name="Chou C.-K."/>
            <person name="Tsai S.-F."/>
            <person name="Wu C.-I."/>
            <person name="Shen C.-K.J."/>
        </authorList>
    </citation>
    <scope>NUCLEOTIDE SEQUENCE</scope>
</reference>
<sequence>MNENKNSTSQNLWNAANAVLKGKFVGVNSYIRKEERSQSIIQLST</sequence>
<name>I7G5N0_MACFA</name>
<evidence type="ECO:0000313" key="1">
    <source>
        <dbReference type="EMBL" id="BAE89506.1"/>
    </source>
</evidence>
<protein>
    <submittedName>
        <fullName evidence="1">Macaca fascicularis brain cDNA, clone: QflA-18143</fullName>
    </submittedName>
</protein>
<dbReference type="AlphaFoldDB" id="I7G5N0"/>
<dbReference type="EMBL" id="AB172444">
    <property type="protein sequence ID" value="BAE89506.1"/>
    <property type="molecule type" value="mRNA"/>
</dbReference>
<proteinExistence type="evidence at transcript level"/>
<organism evidence="1">
    <name type="scientific">Macaca fascicularis</name>
    <name type="common">Crab-eating macaque</name>
    <name type="synonym">Cynomolgus monkey</name>
    <dbReference type="NCBI Taxonomy" id="9541"/>
    <lineage>
        <taxon>Eukaryota</taxon>
        <taxon>Metazoa</taxon>
        <taxon>Chordata</taxon>
        <taxon>Craniata</taxon>
        <taxon>Vertebrata</taxon>
        <taxon>Euteleostomi</taxon>
        <taxon>Mammalia</taxon>
        <taxon>Eutheria</taxon>
        <taxon>Euarchontoglires</taxon>
        <taxon>Primates</taxon>
        <taxon>Haplorrhini</taxon>
        <taxon>Catarrhini</taxon>
        <taxon>Cercopithecidae</taxon>
        <taxon>Cercopithecinae</taxon>
        <taxon>Macaca</taxon>
    </lineage>
</organism>